<organism evidence="1 2">
    <name type="scientific">Xylaria curta</name>
    <dbReference type="NCBI Taxonomy" id="42375"/>
    <lineage>
        <taxon>Eukaryota</taxon>
        <taxon>Fungi</taxon>
        <taxon>Dikarya</taxon>
        <taxon>Ascomycota</taxon>
        <taxon>Pezizomycotina</taxon>
        <taxon>Sordariomycetes</taxon>
        <taxon>Xylariomycetidae</taxon>
        <taxon>Xylariales</taxon>
        <taxon>Xylariaceae</taxon>
        <taxon>Xylaria</taxon>
    </lineage>
</organism>
<name>A0ACC1NLU3_9PEZI</name>
<evidence type="ECO:0000313" key="2">
    <source>
        <dbReference type="Proteomes" id="UP001143856"/>
    </source>
</evidence>
<dbReference type="EMBL" id="JAPDGR010001826">
    <property type="protein sequence ID" value="KAJ2979308.1"/>
    <property type="molecule type" value="Genomic_DNA"/>
</dbReference>
<keyword evidence="2" id="KW-1185">Reference proteome</keyword>
<protein>
    <submittedName>
        <fullName evidence="1">Uncharacterized protein</fullName>
    </submittedName>
</protein>
<evidence type="ECO:0000313" key="1">
    <source>
        <dbReference type="EMBL" id="KAJ2979308.1"/>
    </source>
</evidence>
<proteinExistence type="predicted"/>
<sequence>MYPKSLLWWVALASFTTARSVPSRNGAAPLMQVADEHRVPGMYIVKMRDGFVAAHADRTLTAHMSSAKHTYGVMGFKGFAGALNHTSIQALRANPHVEYVEEDSKFYLQAFTSQKDAPWGIARVSHRKGGRQQVHHPDFGERASWAANFADDDDTDGAGHGTYVAGIVGSRSYGVAKKTKLLAVKVFRNDGTTEGNP</sequence>
<reference evidence="1" key="1">
    <citation type="submission" date="2022-10" db="EMBL/GenBank/DDBJ databases">
        <title>Genome Sequence of Xylaria curta.</title>
        <authorList>
            <person name="Buettner E."/>
        </authorList>
    </citation>
    <scope>NUCLEOTIDE SEQUENCE</scope>
    <source>
        <strain evidence="1">Babe10</strain>
    </source>
</reference>
<dbReference type="Proteomes" id="UP001143856">
    <property type="component" value="Unassembled WGS sequence"/>
</dbReference>
<gene>
    <name evidence="1" type="ORF">NUW58_g7230</name>
</gene>
<accession>A0ACC1NLU3</accession>
<comment type="caution">
    <text evidence="1">The sequence shown here is derived from an EMBL/GenBank/DDBJ whole genome shotgun (WGS) entry which is preliminary data.</text>
</comment>